<comment type="caution">
    <text evidence="1">The sequence shown here is derived from an EMBL/GenBank/DDBJ whole genome shotgun (WGS) entry which is preliminary data.</text>
</comment>
<evidence type="ECO:0000313" key="2">
    <source>
        <dbReference type="Proteomes" id="UP000244338"/>
    </source>
</evidence>
<evidence type="ECO:0000313" key="1">
    <source>
        <dbReference type="EMBL" id="PTQ56239.1"/>
    </source>
</evidence>
<organism evidence="1 2">
    <name type="scientific">Candidatus Carbonibacillus altaicus</name>
    <dbReference type="NCBI Taxonomy" id="2163959"/>
    <lineage>
        <taxon>Bacteria</taxon>
        <taxon>Bacillati</taxon>
        <taxon>Bacillota</taxon>
        <taxon>Bacilli</taxon>
        <taxon>Bacillales</taxon>
        <taxon>Candidatus Carbonibacillus</taxon>
    </lineage>
</organism>
<accession>A0A2R6Y0M9</accession>
<dbReference type="Proteomes" id="UP000244338">
    <property type="component" value="Unassembled WGS sequence"/>
</dbReference>
<dbReference type="EMBL" id="PEBX01000037">
    <property type="protein sequence ID" value="PTQ56239.1"/>
    <property type="molecule type" value="Genomic_DNA"/>
</dbReference>
<gene>
    <name evidence="1" type="ORF">BSOLF_0550</name>
</gene>
<dbReference type="AlphaFoldDB" id="A0A2R6Y0M9"/>
<sequence length="44" mass="5048">MFALLGIAFLEEVLQDVGWENRLKTFIDLIRNGLWSQPNDTALV</sequence>
<proteinExistence type="predicted"/>
<reference evidence="2" key="1">
    <citation type="journal article" date="2018" name="Sci. Rep.">
        <title>Lignite coal burning seam in the remote Altai Mountains harbors a hydrogen-driven thermophilic microbial community.</title>
        <authorList>
            <person name="Kadnikov V.V."/>
            <person name="Mardanov A.V."/>
            <person name="Ivasenko D.A."/>
            <person name="Antsiferov D.V."/>
            <person name="Beletsky A.V."/>
            <person name="Karnachuk O.V."/>
            <person name="Ravin N.V."/>
        </authorList>
    </citation>
    <scope>NUCLEOTIDE SEQUENCE [LARGE SCALE GENOMIC DNA]</scope>
</reference>
<protein>
    <submittedName>
        <fullName evidence="1">Uncharacterized protein</fullName>
    </submittedName>
</protein>
<name>A0A2R6Y0M9_9BACL</name>